<dbReference type="EMBL" id="JBHSGK010000003">
    <property type="protein sequence ID" value="MFC4735287.1"/>
    <property type="molecule type" value="Genomic_DNA"/>
</dbReference>
<keyword evidence="1" id="KW-0812">Transmembrane</keyword>
<reference evidence="4" key="1">
    <citation type="journal article" date="2019" name="Int. J. Syst. Evol. Microbiol.">
        <title>The Global Catalogue of Microorganisms (GCM) 10K type strain sequencing project: providing services to taxonomists for standard genome sequencing and annotation.</title>
        <authorList>
            <consortium name="The Broad Institute Genomics Platform"/>
            <consortium name="The Broad Institute Genome Sequencing Center for Infectious Disease"/>
            <person name="Wu L."/>
            <person name="Ma J."/>
        </authorList>
    </citation>
    <scope>NUCLEOTIDE SEQUENCE [LARGE SCALE GENOMIC DNA]</scope>
    <source>
        <strain evidence="4">JCM 12165</strain>
    </source>
</reference>
<dbReference type="RefSeq" id="WP_377907912.1">
    <property type="nucleotide sequence ID" value="NZ_JBHSGK010000003.1"/>
</dbReference>
<dbReference type="InterPro" id="IPR025241">
    <property type="entry name" value="DUF4190"/>
</dbReference>
<feature type="transmembrane region" description="Helical" evidence="1">
    <location>
        <begin position="12"/>
        <end position="45"/>
    </location>
</feature>
<evidence type="ECO:0000259" key="2">
    <source>
        <dbReference type="Pfam" id="PF13828"/>
    </source>
</evidence>
<gene>
    <name evidence="3" type="ORF">ACFO4L_01700</name>
</gene>
<feature type="transmembrane region" description="Helical" evidence="1">
    <location>
        <begin position="57"/>
        <end position="86"/>
    </location>
</feature>
<dbReference type="Pfam" id="PF13828">
    <property type="entry name" value="DUF4190"/>
    <property type="match status" value="1"/>
</dbReference>
<comment type="caution">
    <text evidence="3">The sequence shown here is derived from an EMBL/GenBank/DDBJ whole genome shotgun (WGS) entry which is preliminary data.</text>
</comment>
<keyword evidence="1" id="KW-1133">Transmembrane helix</keyword>
<dbReference type="Proteomes" id="UP001595896">
    <property type="component" value="Unassembled WGS sequence"/>
</dbReference>
<evidence type="ECO:0000256" key="1">
    <source>
        <dbReference type="SAM" id="Phobius"/>
    </source>
</evidence>
<name>A0ABV9NQ19_9BACI</name>
<feature type="domain" description="DUF4190" evidence="2">
    <location>
        <begin position="12"/>
        <end position="75"/>
    </location>
</feature>
<sequence>MELEEQQTNSRALMALIFGILSIVLFLLPIGGITFALLGIVLGFIGRRETRANLEKGSGLALAGIICGIIGLLIPAAMAVLAFFFFSGQLPV</sequence>
<evidence type="ECO:0000313" key="4">
    <source>
        <dbReference type="Proteomes" id="UP001595896"/>
    </source>
</evidence>
<evidence type="ECO:0000313" key="3">
    <source>
        <dbReference type="EMBL" id="MFC4735287.1"/>
    </source>
</evidence>
<keyword evidence="4" id="KW-1185">Reference proteome</keyword>
<proteinExistence type="predicted"/>
<protein>
    <submittedName>
        <fullName evidence="3">DUF4190 domain-containing protein</fullName>
    </submittedName>
</protein>
<organism evidence="3 4">
    <name type="scientific">Bacillus daqingensis</name>
    <dbReference type="NCBI Taxonomy" id="872396"/>
    <lineage>
        <taxon>Bacteria</taxon>
        <taxon>Bacillati</taxon>
        <taxon>Bacillota</taxon>
        <taxon>Bacilli</taxon>
        <taxon>Bacillales</taxon>
        <taxon>Bacillaceae</taxon>
        <taxon>Bacillus</taxon>
    </lineage>
</organism>
<accession>A0ABV9NQ19</accession>
<keyword evidence="1" id="KW-0472">Membrane</keyword>